<dbReference type="SUPFAM" id="SSF51126">
    <property type="entry name" value="Pectin lyase-like"/>
    <property type="match status" value="1"/>
</dbReference>
<evidence type="ECO:0000313" key="7">
    <source>
        <dbReference type="Proteomes" id="UP000196587"/>
    </source>
</evidence>
<dbReference type="InterPro" id="IPR012334">
    <property type="entry name" value="Pectin_lyas_fold"/>
</dbReference>
<dbReference type="InterPro" id="IPR000070">
    <property type="entry name" value="Pectinesterase_cat"/>
</dbReference>
<dbReference type="PANTHER" id="PTHR31321">
    <property type="entry name" value="ACYL-COA THIOESTER HYDROLASE YBHC-RELATED"/>
    <property type="match status" value="1"/>
</dbReference>
<protein>
    <submittedName>
        <fullName evidence="6">Pectin esterase</fullName>
    </submittedName>
</protein>
<evidence type="ECO:0000256" key="1">
    <source>
        <dbReference type="ARBA" id="ARBA00008891"/>
    </source>
</evidence>
<dbReference type="AlphaFoldDB" id="A0A1Y4JN28"/>
<dbReference type="InterPro" id="IPR011050">
    <property type="entry name" value="Pectin_lyase_fold/virulence"/>
</dbReference>
<feature type="region of interest" description="Disordered" evidence="4">
    <location>
        <begin position="297"/>
        <end position="317"/>
    </location>
</feature>
<feature type="compositionally biased region" description="Basic and acidic residues" evidence="4">
    <location>
        <begin position="304"/>
        <end position="316"/>
    </location>
</feature>
<feature type="domain" description="Pectinesterase catalytic" evidence="5">
    <location>
        <begin position="481"/>
        <end position="671"/>
    </location>
</feature>
<dbReference type="GO" id="GO:0030599">
    <property type="term" value="F:pectinesterase activity"/>
    <property type="evidence" value="ECO:0007669"/>
    <property type="project" value="InterPro"/>
</dbReference>
<dbReference type="PANTHER" id="PTHR31321:SF57">
    <property type="entry name" value="PECTINESTERASE 53-RELATED"/>
    <property type="match status" value="1"/>
</dbReference>
<dbReference type="EMBL" id="NFKE01000006">
    <property type="protein sequence ID" value="OUP33958.1"/>
    <property type="molecule type" value="Genomic_DNA"/>
</dbReference>
<dbReference type="InterPro" id="IPR025049">
    <property type="entry name" value="Mfa-like_1"/>
</dbReference>
<dbReference type="CDD" id="cd13121">
    <property type="entry name" value="BF2867_like_C"/>
    <property type="match status" value="1"/>
</dbReference>
<comment type="caution">
    <text evidence="6">The sequence shown here is derived from an EMBL/GenBank/DDBJ whole genome shotgun (WGS) entry which is preliminary data.</text>
</comment>
<name>A0A1Y4JN28_9BACE</name>
<keyword evidence="3" id="KW-0063">Aspartyl esterase</keyword>
<reference evidence="7" key="1">
    <citation type="submission" date="2017-04" db="EMBL/GenBank/DDBJ databases">
        <title>Function of individual gut microbiota members based on whole genome sequencing of pure cultures obtained from chicken caecum.</title>
        <authorList>
            <person name="Medvecky M."/>
            <person name="Cejkova D."/>
            <person name="Polansky O."/>
            <person name="Karasova D."/>
            <person name="Kubasova T."/>
            <person name="Cizek A."/>
            <person name="Rychlik I."/>
        </authorList>
    </citation>
    <scope>NUCLEOTIDE SEQUENCE [LARGE SCALE GENOMIC DNA]</scope>
    <source>
        <strain evidence="7">An189</strain>
    </source>
</reference>
<evidence type="ECO:0000256" key="2">
    <source>
        <dbReference type="ARBA" id="ARBA00022801"/>
    </source>
</evidence>
<organism evidence="6 7">
    <name type="scientific">Bacteroides clarus</name>
    <dbReference type="NCBI Taxonomy" id="626929"/>
    <lineage>
        <taxon>Bacteria</taxon>
        <taxon>Pseudomonadati</taxon>
        <taxon>Bacteroidota</taxon>
        <taxon>Bacteroidia</taxon>
        <taxon>Bacteroidales</taxon>
        <taxon>Bacteroidaceae</taxon>
        <taxon>Bacteroides</taxon>
    </lineage>
</organism>
<keyword evidence="2" id="KW-0378">Hydrolase</keyword>
<evidence type="ECO:0000256" key="3">
    <source>
        <dbReference type="ARBA" id="ARBA00023085"/>
    </source>
</evidence>
<dbReference type="Gene3D" id="2.60.40.2620">
    <property type="entry name" value="Fimbrillin-like"/>
    <property type="match status" value="1"/>
</dbReference>
<proteinExistence type="inferred from homology"/>
<dbReference type="Gene3D" id="2.60.40.2630">
    <property type="match status" value="1"/>
</dbReference>
<evidence type="ECO:0000259" key="5">
    <source>
        <dbReference type="Pfam" id="PF01095"/>
    </source>
</evidence>
<evidence type="ECO:0000313" key="6">
    <source>
        <dbReference type="EMBL" id="OUP33958.1"/>
    </source>
</evidence>
<dbReference type="Pfam" id="PF01095">
    <property type="entry name" value="Pectinesterase"/>
    <property type="match status" value="1"/>
</dbReference>
<dbReference type="RefSeq" id="WP_087412759.1">
    <property type="nucleotide sequence ID" value="NZ_CALIXP010000046.1"/>
</dbReference>
<dbReference type="GO" id="GO:0009279">
    <property type="term" value="C:cell outer membrane"/>
    <property type="evidence" value="ECO:0007669"/>
    <property type="project" value="TreeGrafter"/>
</dbReference>
<dbReference type="Pfam" id="PF13149">
    <property type="entry name" value="Mfa_like_1"/>
    <property type="match status" value="1"/>
</dbReference>
<gene>
    <name evidence="6" type="ORF">B5F24_09310</name>
</gene>
<accession>A0A1Y4JN28</accession>
<dbReference type="Proteomes" id="UP000196587">
    <property type="component" value="Unassembled WGS sequence"/>
</dbReference>
<dbReference type="CDD" id="cd13120">
    <property type="entry name" value="BF2867_like_N"/>
    <property type="match status" value="1"/>
</dbReference>
<dbReference type="Gene3D" id="2.160.20.10">
    <property type="entry name" value="Single-stranded right-handed beta-helix, Pectin lyase-like"/>
    <property type="match status" value="1"/>
</dbReference>
<evidence type="ECO:0000256" key="4">
    <source>
        <dbReference type="SAM" id="MobiDB-lite"/>
    </source>
</evidence>
<dbReference type="InterPro" id="IPR042278">
    <property type="entry name" value="Mfa-like_1_N"/>
</dbReference>
<dbReference type="GO" id="GO:0042545">
    <property type="term" value="P:cell wall modification"/>
    <property type="evidence" value="ECO:0007669"/>
    <property type="project" value="InterPro"/>
</dbReference>
<comment type="similarity">
    <text evidence="1">Belongs to the pectinesterase family.</text>
</comment>
<sequence>MRLFHTLLYPLLGLLCLSCSDDEQETGSNPALNSGAITFGVDLTGFTTRITQDGTSWTNGDKIGTYVLNAETSELVSEAVNTPYVCTEAGQSVAFTSETPLTVQDDGTPVKFVAYYPYNADIQDFNYPVAIADQSNGSTACDLLYGTTAEPYVYDKESDTDIALKFTHRLSKVVLKFMDMEKRPLTVSDVKIQGMPVSASFNVQTGVLTTDEAAVADIAPYVNTATDYREAIILPTALSNAYKVSFVLDGRTREWVFADLDISLPKFNPGSQYTFGIYIDPTADIIVGRLEDVDAGNSSAPWDDGSKEEGTADGHKPAGYNLFPANEATDAFADTELKISFEGVAPELGESGYIRIYRKSDHKMVDEINMGERRDPFPTDKEDQRPRYLNTWMDAVGATPTGSSANCRVVNYYAARVEGKDFIIKPHQQRLDFDTEYYVVIDRDAVIQEDFAGIYGRAWSFKTKAAPTFAGGEYNVKISHTDVNADFYTLQGAIDFCATHVDLDARKVFQMDNGIYQEIIYLRDQSNITIKGNSGDNMAVSIQYDNDNSYNGGTGKGTSFDQFAPIGTPVTSGGRSVMTICGKSEHIRFENVTIENTNCRYRGFGEALYIDNESAAFVNCRLIGYQDTLLPGGGYNWFYQCYIEGATDFIWGSGKVVLFEDCELHAPTGTRAVMQARVTKDYLGYVFDRCRFTVGAGYQSTLIYQYEPDNLTFLNCTFADTYGQNFVEKNKPLVPNQPTVTEGCKMYGCTNESGAEFYNLIPEAVRATVRNLNESEFNANFGSREKIMSWDSNADASWFQE</sequence>